<protein>
    <submittedName>
        <fullName evidence="1">21738_t:CDS:1</fullName>
    </submittedName>
</protein>
<comment type="caution">
    <text evidence="1">The sequence shown here is derived from an EMBL/GenBank/DDBJ whole genome shotgun (WGS) entry which is preliminary data.</text>
</comment>
<sequence length="48" mass="5392">MVYIDETGFNLHLSKSRGHACHSQPAIRKVISNREKNISVIAAINENE</sequence>
<dbReference type="Proteomes" id="UP000789759">
    <property type="component" value="Unassembled WGS sequence"/>
</dbReference>
<feature type="non-terminal residue" evidence="1">
    <location>
        <position position="48"/>
    </location>
</feature>
<dbReference type="AlphaFoldDB" id="A0A9N9IWZ2"/>
<gene>
    <name evidence="1" type="ORF">CPELLU_LOCUS14956</name>
</gene>
<dbReference type="EMBL" id="CAJVQA010018623">
    <property type="protein sequence ID" value="CAG8755101.1"/>
    <property type="molecule type" value="Genomic_DNA"/>
</dbReference>
<organism evidence="1 2">
    <name type="scientific">Cetraspora pellucida</name>
    <dbReference type="NCBI Taxonomy" id="1433469"/>
    <lineage>
        <taxon>Eukaryota</taxon>
        <taxon>Fungi</taxon>
        <taxon>Fungi incertae sedis</taxon>
        <taxon>Mucoromycota</taxon>
        <taxon>Glomeromycotina</taxon>
        <taxon>Glomeromycetes</taxon>
        <taxon>Diversisporales</taxon>
        <taxon>Gigasporaceae</taxon>
        <taxon>Cetraspora</taxon>
    </lineage>
</organism>
<keyword evidence="2" id="KW-1185">Reference proteome</keyword>
<evidence type="ECO:0000313" key="1">
    <source>
        <dbReference type="EMBL" id="CAG8755101.1"/>
    </source>
</evidence>
<dbReference type="OrthoDB" id="2428500at2759"/>
<reference evidence="1" key="1">
    <citation type="submission" date="2021-06" db="EMBL/GenBank/DDBJ databases">
        <authorList>
            <person name="Kallberg Y."/>
            <person name="Tangrot J."/>
            <person name="Rosling A."/>
        </authorList>
    </citation>
    <scope>NUCLEOTIDE SEQUENCE</scope>
    <source>
        <strain evidence="1">FL966</strain>
    </source>
</reference>
<proteinExistence type="predicted"/>
<evidence type="ECO:0000313" key="2">
    <source>
        <dbReference type="Proteomes" id="UP000789759"/>
    </source>
</evidence>
<name>A0A9N9IWZ2_9GLOM</name>
<accession>A0A9N9IWZ2</accession>